<organism evidence="2 3">
    <name type="scientific">Psychromarinibacter halotolerans</name>
    <dbReference type="NCBI Taxonomy" id="1775175"/>
    <lineage>
        <taxon>Bacteria</taxon>
        <taxon>Pseudomonadati</taxon>
        <taxon>Pseudomonadota</taxon>
        <taxon>Alphaproteobacteria</taxon>
        <taxon>Rhodobacterales</taxon>
        <taxon>Paracoccaceae</taxon>
        <taxon>Psychromarinibacter</taxon>
    </lineage>
</organism>
<keyword evidence="1" id="KW-0812">Transmembrane</keyword>
<reference evidence="3" key="1">
    <citation type="journal article" date="2019" name="Int. J. Syst. Evol. Microbiol.">
        <title>The Global Catalogue of Microorganisms (GCM) 10K type strain sequencing project: providing services to taxonomists for standard genome sequencing and annotation.</title>
        <authorList>
            <consortium name="The Broad Institute Genomics Platform"/>
            <consortium name="The Broad Institute Genome Sequencing Center for Infectious Disease"/>
            <person name="Wu L."/>
            <person name="Ma J."/>
        </authorList>
    </citation>
    <scope>NUCLEOTIDE SEQUENCE [LARGE SCALE GENOMIC DNA]</scope>
    <source>
        <strain evidence="3">KCTC 52366</strain>
    </source>
</reference>
<keyword evidence="3" id="KW-1185">Reference proteome</keyword>
<protein>
    <recommendedName>
        <fullName evidence="4">O-antigen ligase-like membrane protein</fullName>
    </recommendedName>
</protein>
<proteinExistence type="predicted"/>
<sequence length="413" mass="45264">MVSIRAGTLAYGAVTLLTFLPRTALSYPAYSLAPLALVRARDWIPVQIPLLLFLTCAFAVNTLTANVSGTVAVLEYALCLAFLIGAFGAGPDRRWIDPTTLIRLFQLVIAATSLVSLIRMGFPFRLPYVHFLPDYYYATFGLGGARIVTLFGFAGLVCELRQRGLGRRMRRGFLLLAAINFLMPNYLIGILAGIAGLSCYALRRPVKAAVVLALLLALIGSYLSFRLQTVSTTFSQLFGLHPKVYQFVLIARMFDDVPLTLWIGGGIGQYGGQAALWTSHLTAELSSFSVPQLPGMFTPEYHERHLQAVMATFLQDIWAISSSSNKPYSSITVLLAEFGLPFTALVLGMITYRFVIAPRDLSMAAFGFFALTLMLVDRVHDLPWFGLLLIAVNGLARPQARALPRTWPASVPA</sequence>
<feature type="transmembrane region" description="Helical" evidence="1">
    <location>
        <begin position="104"/>
        <end position="124"/>
    </location>
</feature>
<dbReference type="EMBL" id="JBHRTB010000010">
    <property type="protein sequence ID" value="MFC3145498.1"/>
    <property type="molecule type" value="Genomic_DNA"/>
</dbReference>
<keyword evidence="1" id="KW-0472">Membrane</keyword>
<evidence type="ECO:0000313" key="3">
    <source>
        <dbReference type="Proteomes" id="UP001595632"/>
    </source>
</evidence>
<evidence type="ECO:0000256" key="1">
    <source>
        <dbReference type="SAM" id="Phobius"/>
    </source>
</evidence>
<dbReference type="RefSeq" id="WP_275632453.1">
    <property type="nucleotide sequence ID" value="NZ_JARGYD010000003.1"/>
</dbReference>
<feature type="transmembrane region" description="Helical" evidence="1">
    <location>
        <begin position="136"/>
        <end position="160"/>
    </location>
</feature>
<dbReference type="Proteomes" id="UP001595632">
    <property type="component" value="Unassembled WGS sequence"/>
</dbReference>
<evidence type="ECO:0008006" key="4">
    <source>
        <dbReference type="Google" id="ProtNLM"/>
    </source>
</evidence>
<comment type="caution">
    <text evidence="2">The sequence shown here is derived from an EMBL/GenBank/DDBJ whole genome shotgun (WGS) entry which is preliminary data.</text>
</comment>
<gene>
    <name evidence="2" type="ORF">ACFOGP_22445</name>
</gene>
<name>A0ABV7GY73_9RHOB</name>
<keyword evidence="1" id="KW-1133">Transmembrane helix</keyword>
<evidence type="ECO:0000313" key="2">
    <source>
        <dbReference type="EMBL" id="MFC3145498.1"/>
    </source>
</evidence>
<feature type="transmembrane region" description="Helical" evidence="1">
    <location>
        <begin position="50"/>
        <end position="83"/>
    </location>
</feature>
<feature type="transmembrane region" description="Helical" evidence="1">
    <location>
        <begin position="172"/>
        <end position="194"/>
    </location>
</feature>
<feature type="transmembrane region" description="Helical" evidence="1">
    <location>
        <begin position="206"/>
        <end position="225"/>
    </location>
</feature>
<accession>A0ABV7GY73</accession>
<feature type="transmembrane region" description="Helical" evidence="1">
    <location>
        <begin position="331"/>
        <end position="355"/>
    </location>
</feature>